<evidence type="ECO:0000313" key="3">
    <source>
        <dbReference type="EMBL" id="KAA1397128.1"/>
    </source>
</evidence>
<feature type="domain" description="Phosphatidic acid phosphatase type 2/haloperoxidase" evidence="2">
    <location>
        <begin position="56"/>
        <end position="169"/>
    </location>
</feature>
<keyword evidence="4" id="KW-1185">Reference proteome</keyword>
<dbReference type="SMART" id="SM00014">
    <property type="entry name" value="acidPPc"/>
    <property type="match status" value="1"/>
</dbReference>
<proteinExistence type="predicted"/>
<gene>
    <name evidence="3" type="ORF">ESP70_006890</name>
</gene>
<reference evidence="3" key="1">
    <citation type="submission" date="2019-09" db="EMBL/GenBank/DDBJ databases">
        <authorList>
            <person name="Li J."/>
        </authorList>
    </citation>
    <scope>NUCLEOTIDE SEQUENCE [LARGE SCALE GENOMIC DNA]</scope>
    <source>
        <strain evidence="3">JCM 14732</strain>
    </source>
</reference>
<dbReference type="Gene3D" id="1.20.144.10">
    <property type="entry name" value="Phosphatidic acid phosphatase type 2/haloperoxidase"/>
    <property type="match status" value="2"/>
</dbReference>
<dbReference type="PANTHER" id="PTHR14969">
    <property type="entry name" value="SPHINGOSINE-1-PHOSPHATE PHOSPHOHYDROLASE"/>
    <property type="match status" value="1"/>
</dbReference>
<dbReference type="PANTHER" id="PTHR14969:SF13">
    <property type="entry name" value="AT30094P"/>
    <property type="match status" value="1"/>
</dbReference>
<feature type="transmembrane region" description="Helical" evidence="1">
    <location>
        <begin position="154"/>
        <end position="172"/>
    </location>
</feature>
<name>A0A5M4FD44_9ACTN</name>
<evidence type="ECO:0000256" key="1">
    <source>
        <dbReference type="SAM" id="Phobius"/>
    </source>
</evidence>
<comment type="caution">
    <text evidence="3">The sequence shown here is derived from an EMBL/GenBank/DDBJ whole genome shotgun (WGS) entry which is preliminary data.</text>
</comment>
<keyword evidence="1" id="KW-0472">Membrane</keyword>
<dbReference type="AlphaFoldDB" id="A0A5M4FD44"/>
<feature type="transmembrane region" description="Helical" evidence="1">
    <location>
        <begin position="35"/>
        <end position="54"/>
    </location>
</feature>
<dbReference type="RefSeq" id="WP_149688621.1">
    <property type="nucleotide sequence ID" value="NZ_SDPQ02000002.1"/>
</dbReference>
<feature type="transmembrane region" description="Helical" evidence="1">
    <location>
        <begin position="61"/>
        <end position="79"/>
    </location>
</feature>
<sequence length="178" mass="19273">MHRSVDIEVARWCADHRNGTVTDVFRFLEDVGESTAFFVVAGIVAVILILLLRLRTGLARILISMAVTSTATGWLKEWIDRPRPPYDLAITHLSGPAMPSSHAILTSTIVTALVLAPWWTSQRLRVAVGVLGAAGCLLSGVAMIYLGGHWLTDVLVGWALGTGITGGMMLLLKRTRLT</sequence>
<evidence type="ECO:0000259" key="2">
    <source>
        <dbReference type="SMART" id="SM00014"/>
    </source>
</evidence>
<dbReference type="SUPFAM" id="SSF48317">
    <property type="entry name" value="Acid phosphatase/Vanadium-dependent haloperoxidase"/>
    <property type="match status" value="1"/>
</dbReference>
<dbReference type="InterPro" id="IPR036938">
    <property type="entry name" value="PAP2/HPO_sf"/>
</dbReference>
<dbReference type="OrthoDB" id="5289372at2"/>
<keyword evidence="1" id="KW-0812">Transmembrane</keyword>
<dbReference type="Proteomes" id="UP000380867">
    <property type="component" value="Unassembled WGS sequence"/>
</dbReference>
<dbReference type="EMBL" id="SDPQ02000002">
    <property type="protein sequence ID" value="KAA1397128.1"/>
    <property type="molecule type" value="Genomic_DNA"/>
</dbReference>
<dbReference type="InterPro" id="IPR000326">
    <property type="entry name" value="PAP2/HPO"/>
</dbReference>
<accession>A0A5M4FD44</accession>
<evidence type="ECO:0000313" key="4">
    <source>
        <dbReference type="Proteomes" id="UP000380867"/>
    </source>
</evidence>
<dbReference type="Pfam" id="PF01569">
    <property type="entry name" value="PAP2"/>
    <property type="match status" value="1"/>
</dbReference>
<feature type="transmembrane region" description="Helical" evidence="1">
    <location>
        <begin position="126"/>
        <end position="148"/>
    </location>
</feature>
<protein>
    <submittedName>
        <fullName evidence="3">Phosphatase PAP2 family protein</fullName>
    </submittedName>
</protein>
<organism evidence="3 4">
    <name type="scientific">Aeromicrobium ginsengisoli</name>
    <dbReference type="NCBI Taxonomy" id="363867"/>
    <lineage>
        <taxon>Bacteria</taxon>
        <taxon>Bacillati</taxon>
        <taxon>Actinomycetota</taxon>
        <taxon>Actinomycetes</taxon>
        <taxon>Propionibacteriales</taxon>
        <taxon>Nocardioidaceae</taxon>
        <taxon>Aeromicrobium</taxon>
    </lineage>
</organism>
<feature type="transmembrane region" description="Helical" evidence="1">
    <location>
        <begin position="99"/>
        <end position="119"/>
    </location>
</feature>
<keyword evidence="1" id="KW-1133">Transmembrane helix</keyword>